<dbReference type="AlphaFoldDB" id="A0A0G1CEV2"/>
<accession>A0A0G1CEV2</accession>
<protein>
    <submittedName>
        <fullName evidence="1">Uncharacterized protein</fullName>
    </submittedName>
</protein>
<evidence type="ECO:0000313" key="2">
    <source>
        <dbReference type="Proteomes" id="UP000034543"/>
    </source>
</evidence>
<evidence type="ECO:0000313" key="1">
    <source>
        <dbReference type="EMBL" id="KKS84315.1"/>
    </source>
</evidence>
<dbReference type="Proteomes" id="UP000034543">
    <property type="component" value="Unassembled WGS sequence"/>
</dbReference>
<reference evidence="1 2" key="1">
    <citation type="journal article" date="2015" name="Nature">
        <title>rRNA introns, odd ribosomes, and small enigmatic genomes across a large radiation of phyla.</title>
        <authorList>
            <person name="Brown C.T."/>
            <person name="Hug L.A."/>
            <person name="Thomas B.C."/>
            <person name="Sharon I."/>
            <person name="Castelle C.J."/>
            <person name="Singh A."/>
            <person name="Wilkins M.J."/>
            <person name="Williams K.H."/>
            <person name="Banfield J.F."/>
        </authorList>
    </citation>
    <scope>NUCLEOTIDE SEQUENCE [LARGE SCALE GENOMIC DNA]</scope>
</reference>
<sequence length="81" mass="9556">MHIDSAVINRMKRAGWSHRRNYFYKRLKDKTMVIELLSSTVYLKIFDPEELELLEPKQKCKSFAEALAKSCQLETKHLSIV</sequence>
<gene>
    <name evidence="1" type="ORF">UV59_C0022G0025</name>
</gene>
<comment type="caution">
    <text evidence="1">The sequence shown here is derived from an EMBL/GenBank/DDBJ whole genome shotgun (WGS) entry which is preliminary data.</text>
</comment>
<dbReference type="EMBL" id="LCFB01000022">
    <property type="protein sequence ID" value="KKS84315.1"/>
    <property type="molecule type" value="Genomic_DNA"/>
</dbReference>
<proteinExistence type="predicted"/>
<organism evidence="1 2">
    <name type="scientific">Candidatus Gottesmanbacteria bacterium GW2011_GWA1_43_11</name>
    <dbReference type="NCBI Taxonomy" id="1618436"/>
    <lineage>
        <taxon>Bacteria</taxon>
        <taxon>Candidatus Gottesmaniibacteriota</taxon>
    </lineage>
</organism>
<name>A0A0G1CEV2_9BACT</name>